<sequence length="80" mass="9119">MTLAHNWRDRALCEQSLRVHLTIHVVGDASYWETTHLGLHIMSIGMPTSRLSTGRTDIDRPRADFRLHLALAPPEVFGWS</sequence>
<dbReference type="AlphaFoldDB" id="W1PQM0"/>
<protein>
    <submittedName>
        <fullName evidence="1">Uncharacterized protein</fullName>
    </submittedName>
</protein>
<keyword evidence="2" id="KW-1185">Reference proteome</keyword>
<gene>
    <name evidence="1" type="ORF">AMTR_s00029p00128500</name>
</gene>
<dbReference type="Proteomes" id="UP000017836">
    <property type="component" value="Unassembled WGS sequence"/>
</dbReference>
<evidence type="ECO:0000313" key="2">
    <source>
        <dbReference type="Proteomes" id="UP000017836"/>
    </source>
</evidence>
<dbReference type="HOGENOM" id="CLU_2592942_0_0_1"/>
<dbReference type="EMBL" id="KI392980">
    <property type="protein sequence ID" value="ERN09515.1"/>
    <property type="molecule type" value="Genomic_DNA"/>
</dbReference>
<organism evidence="1 2">
    <name type="scientific">Amborella trichopoda</name>
    <dbReference type="NCBI Taxonomy" id="13333"/>
    <lineage>
        <taxon>Eukaryota</taxon>
        <taxon>Viridiplantae</taxon>
        <taxon>Streptophyta</taxon>
        <taxon>Embryophyta</taxon>
        <taxon>Tracheophyta</taxon>
        <taxon>Spermatophyta</taxon>
        <taxon>Magnoliopsida</taxon>
        <taxon>Amborellales</taxon>
        <taxon>Amborellaceae</taxon>
        <taxon>Amborella</taxon>
    </lineage>
</organism>
<dbReference type="Gramene" id="ERN09515">
    <property type="protein sequence ID" value="ERN09515"/>
    <property type="gene ID" value="AMTR_s00029p00128500"/>
</dbReference>
<proteinExistence type="predicted"/>
<evidence type="ECO:0000313" key="1">
    <source>
        <dbReference type="EMBL" id="ERN09515.1"/>
    </source>
</evidence>
<name>W1PQM0_AMBTC</name>
<reference evidence="2" key="1">
    <citation type="journal article" date="2013" name="Science">
        <title>The Amborella genome and the evolution of flowering plants.</title>
        <authorList>
            <consortium name="Amborella Genome Project"/>
        </authorList>
    </citation>
    <scope>NUCLEOTIDE SEQUENCE [LARGE SCALE GENOMIC DNA]</scope>
</reference>
<accession>W1PQM0</accession>